<keyword evidence="2" id="KW-1185">Reference proteome</keyword>
<dbReference type="AlphaFoldDB" id="A0A1F2P5C8"/>
<protein>
    <recommendedName>
        <fullName evidence="3">Cysteine-rich domain-containing protein</fullName>
    </recommendedName>
</protein>
<reference evidence="1" key="1">
    <citation type="submission" date="2016-05" db="EMBL/GenBank/DDBJ databases">
        <title>Microbial consortia oxidize butane by reversing methanogenesis.</title>
        <authorList>
            <person name="Laso-Perez R."/>
            <person name="Richter M."/>
            <person name="Wegener G."/>
            <person name="Musat F."/>
        </authorList>
    </citation>
    <scope>NUCLEOTIDE SEQUENCE [LARGE SCALE GENOMIC DNA]</scope>
    <source>
        <strain evidence="1">BOX1</strain>
    </source>
</reference>
<accession>A0A1F2P5C8</accession>
<organism evidence="1 2">
    <name type="scientific">Candidatus Syntropharchaeum butanivorans</name>
    <dbReference type="NCBI Taxonomy" id="1839936"/>
    <lineage>
        <taxon>Archaea</taxon>
        <taxon>Methanobacteriati</taxon>
        <taxon>Methanobacteriota</taxon>
        <taxon>Stenosarchaea group</taxon>
        <taxon>Methanomicrobia</taxon>
        <taxon>Methanosarcinales</taxon>
        <taxon>ANME-2 cluster</taxon>
        <taxon>Candidatus Syntropharchaeum</taxon>
    </lineage>
</organism>
<dbReference type="Proteomes" id="UP000185779">
    <property type="component" value="Unassembled WGS sequence"/>
</dbReference>
<sequence length="53" mass="5721">MSPDADLIVTTCPLCIINLSDGGGNVIDLAQLIERSKKCELFGIIRGKDVKDM</sequence>
<evidence type="ECO:0008006" key="3">
    <source>
        <dbReference type="Google" id="ProtNLM"/>
    </source>
</evidence>
<proteinExistence type="predicted"/>
<dbReference type="STRING" id="1839936.SBU_000437"/>
<evidence type="ECO:0000313" key="2">
    <source>
        <dbReference type="Proteomes" id="UP000185779"/>
    </source>
</evidence>
<name>A0A1F2P5C8_9EURY</name>
<comment type="caution">
    <text evidence="1">The sequence shown here is derived from an EMBL/GenBank/DDBJ whole genome shotgun (WGS) entry which is preliminary data.</text>
</comment>
<evidence type="ECO:0000313" key="1">
    <source>
        <dbReference type="EMBL" id="OFV66470.1"/>
    </source>
</evidence>
<dbReference type="EMBL" id="LYOR01000002">
    <property type="protein sequence ID" value="OFV66470.1"/>
    <property type="molecule type" value="Genomic_DNA"/>
</dbReference>
<gene>
    <name evidence="1" type="ORF">SBU_000437</name>
</gene>